<comment type="caution">
    <text evidence="1">The sequence shown here is derived from an EMBL/GenBank/DDBJ whole genome shotgun (WGS) entry which is preliminary data.</text>
</comment>
<evidence type="ECO:0000313" key="1">
    <source>
        <dbReference type="EMBL" id="KAA2235579.1"/>
    </source>
</evidence>
<proteinExistence type="predicted"/>
<reference evidence="1 2" key="2">
    <citation type="submission" date="2019-09" db="EMBL/GenBank/DDBJ databases">
        <authorList>
            <person name="Jin C."/>
        </authorList>
    </citation>
    <scope>NUCLEOTIDE SEQUENCE [LARGE SCALE GENOMIC DNA]</scope>
    <source>
        <strain evidence="1 2">BN140002</strain>
    </source>
</reference>
<accession>A0A5B2VB78</accession>
<evidence type="ECO:0000313" key="2">
    <source>
        <dbReference type="Proteomes" id="UP000323142"/>
    </source>
</evidence>
<dbReference type="RefSeq" id="WP_149820446.1">
    <property type="nucleotide sequence ID" value="NZ_VUOA01000034.1"/>
</dbReference>
<dbReference type="EMBL" id="VUOA01000034">
    <property type="protein sequence ID" value="KAA2235579.1"/>
    <property type="molecule type" value="Genomic_DNA"/>
</dbReference>
<sequence length="66" mass="7420">MSNVIKFKPRPVSTTDIRREPIAEKGVRPRFEVIGDAAESDFVIVEALLTRDQASRLLPVLRELTA</sequence>
<reference evidence="1 2" key="1">
    <citation type="submission" date="2019-09" db="EMBL/GenBank/DDBJ databases">
        <title>Salinarimonas rosea gen. nov., sp. nov., a new member of the a-2 subgroup of the Proteobacteria.</title>
        <authorList>
            <person name="Liu J."/>
        </authorList>
    </citation>
    <scope>NUCLEOTIDE SEQUENCE [LARGE SCALE GENOMIC DNA]</scope>
    <source>
        <strain evidence="1 2">BN140002</strain>
    </source>
</reference>
<keyword evidence="2" id="KW-1185">Reference proteome</keyword>
<gene>
    <name evidence="1" type="ORF">F0L46_18945</name>
</gene>
<dbReference type="Proteomes" id="UP000323142">
    <property type="component" value="Unassembled WGS sequence"/>
</dbReference>
<organism evidence="1 2">
    <name type="scientific">Salinarimonas soli</name>
    <dbReference type="NCBI Taxonomy" id="1638099"/>
    <lineage>
        <taxon>Bacteria</taxon>
        <taxon>Pseudomonadati</taxon>
        <taxon>Pseudomonadota</taxon>
        <taxon>Alphaproteobacteria</taxon>
        <taxon>Hyphomicrobiales</taxon>
        <taxon>Salinarimonadaceae</taxon>
        <taxon>Salinarimonas</taxon>
    </lineage>
</organism>
<protein>
    <submittedName>
        <fullName evidence="1">Uncharacterized protein</fullName>
    </submittedName>
</protein>
<name>A0A5B2VB78_9HYPH</name>
<dbReference type="AlphaFoldDB" id="A0A5B2VB78"/>